<organism evidence="1 2">
    <name type="scientific">Novipirellula galeiformis</name>
    <dbReference type="NCBI Taxonomy" id="2528004"/>
    <lineage>
        <taxon>Bacteria</taxon>
        <taxon>Pseudomonadati</taxon>
        <taxon>Planctomycetota</taxon>
        <taxon>Planctomycetia</taxon>
        <taxon>Pirellulales</taxon>
        <taxon>Pirellulaceae</taxon>
        <taxon>Novipirellula</taxon>
    </lineage>
</organism>
<evidence type="ECO:0000313" key="1">
    <source>
        <dbReference type="EMBL" id="TWU22542.1"/>
    </source>
</evidence>
<dbReference type="AlphaFoldDB" id="A0A5C6CEL5"/>
<dbReference type="OrthoDB" id="230059at2"/>
<comment type="caution">
    <text evidence="1">The sequence shown here is derived from an EMBL/GenBank/DDBJ whole genome shotgun (WGS) entry which is preliminary data.</text>
</comment>
<dbReference type="EMBL" id="SJPT01000005">
    <property type="protein sequence ID" value="TWU22542.1"/>
    <property type="molecule type" value="Genomic_DNA"/>
</dbReference>
<evidence type="ECO:0000313" key="2">
    <source>
        <dbReference type="Proteomes" id="UP000316304"/>
    </source>
</evidence>
<dbReference type="InterPro" id="IPR011006">
    <property type="entry name" value="CheY-like_superfamily"/>
</dbReference>
<reference evidence="1 2" key="1">
    <citation type="submission" date="2019-02" db="EMBL/GenBank/DDBJ databases">
        <title>Deep-cultivation of Planctomycetes and their phenomic and genomic characterization uncovers novel biology.</title>
        <authorList>
            <person name="Wiegand S."/>
            <person name="Jogler M."/>
            <person name="Boedeker C."/>
            <person name="Pinto D."/>
            <person name="Vollmers J."/>
            <person name="Rivas-Marin E."/>
            <person name="Kohn T."/>
            <person name="Peeters S.H."/>
            <person name="Heuer A."/>
            <person name="Rast P."/>
            <person name="Oberbeckmann S."/>
            <person name="Bunk B."/>
            <person name="Jeske O."/>
            <person name="Meyerdierks A."/>
            <person name="Storesund J.E."/>
            <person name="Kallscheuer N."/>
            <person name="Luecker S."/>
            <person name="Lage O.M."/>
            <person name="Pohl T."/>
            <person name="Merkel B.J."/>
            <person name="Hornburger P."/>
            <person name="Mueller R.-W."/>
            <person name="Bruemmer F."/>
            <person name="Labrenz M."/>
            <person name="Spormann A.M."/>
            <person name="Op Den Camp H."/>
            <person name="Overmann J."/>
            <person name="Amann R."/>
            <person name="Jetten M.S.M."/>
            <person name="Mascher T."/>
            <person name="Medema M.H."/>
            <person name="Devos D.P."/>
            <person name="Kaster A.-K."/>
            <person name="Ovreas L."/>
            <person name="Rohde M."/>
            <person name="Galperin M.Y."/>
            <person name="Jogler C."/>
        </authorList>
    </citation>
    <scope>NUCLEOTIDE SEQUENCE [LARGE SCALE GENOMIC DNA]</scope>
    <source>
        <strain evidence="1 2">Pla52o</strain>
    </source>
</reference>
<dbReference type="Proteomes" id="UP000316304">
    <property type="component" value="Unassembled WGS sequence"/>
</dbReference>
<proteinExistence type="predicted"/>
<dbReference type="SUPFAM" id="SSF52172">
    <property type="entry name" value="CheY-like"/>
    <property type="match status" value="1"/>
</dbReference>
<dbReference type="RefSeq" id="WP_146595695.1">
    <property type="nucleotide sequence ID" value="NZ_SJPT01000005.1"/>
</dbReference>
<keyword evidence="2" id="KW-1185">Reference proteome</keyword>
<sequence length="646" mass="70186">MSFSPSAILLSLLLPALILVGGWTERLSAQDDLFAEQAGEGIFGAAAPPATPASSDAEQTEDALTEQLKLKARRSNIEFAESISALIRVGRWEDANTLLGEVAGREINESVLAAMADRIEPALRLRIIGSEKIDDKARGFIERLSKAATSFAQSEKRLSDAVDQLDAASVDTRIAAVRTLLNGGNQAIKVLVASAVSQSPTAPRDDILRTMLRLGDGGPQALRQLALYAAPPERLAALQSLVRIDRDAATDEMVTALLAFDATKDEIDYVSDHLRGASKASIDRDRGIGFLANQLRRYRSIAQTIDNDDQVQVLWSVNKDKNGVEFKEVQMMLAAYRDAADAASRLRRISTLPTPIATEAITAALSYRVILDQDWGDAEQLASFRSEFSSTLQNVSLLDMLATTLQTADIPAAIGVLRLIGSVSESDDLASLRLSAASQPTTLVAAAISAEPRIRYEAAAVIARLSASDDAPREYPGSSLVLKTWFEMASLNSLPEAILVETRAEVILTQEIILKRLGYTVTVVHSVAGAERAVAASRDLRMIVSKTQLADATPIELIDRVRRQPQGEQVPIVFFGDDVNGINQHRWSAPIRSFTEPPSSPLAFAELLDAMQLRSRMPELTPLDRKLYRQIGTEALERLRADREGA</sequence>
<protein>
    <submittedName>
        <fullName evidence="1">Uncharacterized protein</fullName>
    </submittedName>
</protein>
<gene>
    <name evidence="1" type="ORF">Pla52o_36010</name>
</gene>
<accession>A0A5C6CEL5</accession>
<name>A0A5C6CEL5_9BACT</name>